<dbReference type="AlphaFoldDB" id="A0A1B6F4E2"/>
<evidence type="ECO:0000313" key="4">
    <source>
        <dbReference type="EMBL" id="JAS45070.1"/>
    </source>
</evidence>
<name>A0A1B6F4E2_9HEMI</name>
<dbReference type="EMBL" id="GECZ01024699">
    <property type="protein sequence ID" value="JAS45070.1"/>
    <property type="molecule type" value="Transcribed_RNA"/>
</dbReference>
<protein>
    <recommendedName>
        <fullName evidence="2">Cytochrome b5 heme-binding domain-containing protein</fullName>
    </recommendedName>
</protein>
<reference evidence="4" key="1">
    <citation type="submission" date="2015-11" db="EMBL/GenBank/DDBJ databases">
        <title>De novo transcriptome assembly of four potential Pierce s Disease insect vectors from Arizona vineyards.</title>
        <authorList>
            <person name="Tassone E.E."/>
        </authorList>
    </citation>
    <scope>NUCLEOTIDE SEQUENCE</scope>
</reference>
<gene>
    <name evidence="4" type="ORF">g.11044</name>
    <name evidence="3" type="ORF">g.11045</name>
</gene>
<feature type="domain" description="Cytochrome b5 heme-binding" evidence="2">
    <location>
        <begin position="75"/>
        <end position="170"/>
    </location>
</feature>
<dbReference type="SMART" id="SM01117">
    <property type="entry name" value="Cyt-b5"/>
    <property type="match status" value="1"/>
</dbReference>
<dbReference type="InterPro" id="IPR050577">
    <property type="entry name" value="MAPR/NEUFC/NENF-like"/>
</dbReference>
<sequence length="294" mass="33918">MILKYALFTLAVSVIPMAMILKDWTVYNQILSLFHEVAPSINVDNLSKFLSEGFFTSFTTNKDKSSNDELLNTVFTKEMLQKFTGKESKLLYLAILGNVFDVSKARKYYGYGETYHAFTGRDGSRAFITGDFTESGLTDDVEDLSLQELRSLSDWLKFYQKEYIYKGKVVGRFYNEHGIPTAYYHRVQLRIEEAERDEKDKNRYKMMFPPCNVEWTPEEGSRVWCSKRSGGVERDWVGVPRKLYEPGADTFRCACINISEQSQVIAPETGNVRSGNLEEYEDCHPKSTSCYVHR</sequence>
<dbReference type="InterPro" id="IPR001199">
    <property type="entry name" value="Cyt_B5-like_heme/steroid-bd"/>
</dbReference>
<dbReference type="GO" id="GO:0012505">
    <property type="term" value="C:endomembrane system"/>
    <property type="evidence" value="ECO:0007669"/>
    <property type="project" value="TreeGrafter"/>
</dbReference>
<dbReference type="GO" id="GO:0016020">
    <property type="term" value="C:membrane"/>
    <property type="evidence" value="ECO:0007669"/>
    <property type="project" value="TreeGrafter"/>
</dbReference>
<evidence type="ECO:0000313" key="3">
    <source>
        <dbReference type="EMBL" id="JAS38630.1"/>
    </source>
</evidence>
<evidence type="ECO:0000256" key="1">
    <source>
        <dbReference type="ARBA" id="ARBA00038357"/>
    </source>
</evidence>
<proteinExistence type="inferred from homology"/>
<dbReference type="InterPro" id="IPR036400">
    <property type="entry name" value="Cyt_B5-like_heme/steroid_sf"/>
</dbReference>
<dbReference type="PANTHER" id="PTHR10281">
    <property type="entry name" value="MEMBRANE-ASSOCIATED PROGESTERONE RECEPTOR COMPONENT-RELATED"/>
    <property type="match status" value="1"/>
</dbReference>
<comment type="similarity">
    <text evidence="1">Belongs to the cytochrome b5 family. MAPR subfamily.</text>
</comment>
<dbReference type="EMBL" id="GECZ01031139">
    <property type="protein sequence ID" value="JAS38630.1"/>
    <property type="molecule type" value="Transcribed_RNA"/>
</dbReference>
<dbReference type="PANTHER" id="PTHR10281:SF4">
    <property type="entry name" value="NEUFERRICIN"/>
    <property type="match status" value="1"/>
</dbReference>
<organism evidence="4">
    <name type="scientific">Cuerna arida</name>
    <dbReference type="NCBI Taxonomy" id="1464854"/>
    <lineage>
        <taxon>Eukaryota</taxon>
        <taxon>Metazoa</taxon>
        <taxon>Ecdysozoa</taxon>
        <taxon>Arthropoda</taxon>
        <taxon>Hexapoda</taxon>
        <taxon>Insecta</taxon>
        <taxon>Pterygota</taxon>
        <taxon>Neoptera</taxon>
        <taxon>Paraneoptera</taxon>
        <taxon>Hemiptera</taxon>
        <taxon>Auchenorrhyncha</taxon>
        <taxon>Membracoidea</taxon>
        <taxon>Cicadellidae</taxon>
        <taxon>Cicadellinae</taxon>
        <taxon>Proconiini</taxon>
        <taxon>Cuerna</taxon>
    </lineage>
</organism>
<dbReference type="Pfam" id="PF00173">
    <property type="entry name" value="Cyt-b5"/>
    <property type="match status" value="1"/>
</dbReference>
<dbReference type="Gene3D" id="3.10.120.10">
    <property type="entry name" value="Cytochrome b5-like heme/steroid binding domain"/>
    <property type="match status" value="1"/>
</dbReference>
<dbReference type="SUPFAM" id="SSF55856">
    <property type="entry name" value="Cytochrome b5-like heme/steroid binding domain"/>
    <property type="match status" value="1"/>
</dbReference>
<accession>A0A1B6F4E2</accession>
<evidence type="ECO:0000259" key="2">
    <source>
        <dbReference type="SMART" id="SM01117"/>
    </source>
</evidence>